<name>A0A9W3D3A4_RAPSA</name>
<dbReference type="AlphaFoldDB" id="A0A9W3D3A4"/>
<evidence type="ECO:0000256" key="6">
    <source>
        <dbReference type="PROSITE-ProRule" id="PRU00169"/>
    </source>
</evidence>
<dbReference type="InterPro" id="IPR045279">
    <property type="entry name" value="ARR-like"/>
</dbReference>
<keyword evidence="2" id="KW-0902">Two-component regulatory system</keyword>
<evidence type="ECO:0000256" key="4">
    <source>
        <dbReference type="ARBA" id="ARBA00023163"/>
    </source>
</evidence>
<organism evidence="8 9">
    <name type="scientific">Raphanus sativus</name>
    <name type="common">Radish</name>
    <name type="synonym">Raphanus raphanistrum var. sativus</name>
    <dbReference type="NCBI Taxonomy" id="3726"/>
    <lineage>
        <taxon>Eukaryota</taxon>
        <taxon>Viridiplantae</taxon>
        <taxon>Streptophyta</taxon>
        <taxon>Embryophyta</taxon>
        <taxon>Tracheophyta</taxon>
        <taxon>Spermatophyta</taxon>
        <taxon>Magnoliopsida</taxon>
        <taxon>eudicotyledons</taxon>
        <taxon>Gunneridae</taxon>
        <taxon>Pentapetalae</taxon>
        <taxon>rosids</taxon>
        <taxon>malvids</taxon>
        <taxon>Brassicales</taxon>
        <taxon>Brassicaceae</taxon>
        <taxon>Brassiceae</taxon>
        <taxon>Raphanus</taxon>
    </lineage>
</organism>
<evidence type="ECO:0000259" key="7">
    <source>
        <dbReference type="PROSITE" id="PS50110"/>
    </source>
</evidence>
<dbReference type="GO" id="GO:0005634">
    <property type="term" value="C:nucleus"/>
    <property type="evidence" value="ECO:0007669"/>
    <property type="project" value="UniProtKB-SubCell"/>
</dbReference>
<evidence type="ECO:0000256" key="3">
    <source>
        <dbReference type="ARBA" id="ARBA00023015"/>
    </source>
</evidence>
<feature type="modified residue" description="4-aspartylphosphate" evidence="6">
    <location>
        <position position="73"/>
    </location>
</feature>
<protein>
    <submittedName>
        <fullName evidence="9">Two-component response regulator ARR21</fullName>
    </submittedName>
</protein>
<dbReference type="PANTHER" id="PTHR43874">
    <property type="entry name" value="TWO-COMPONENT RESPONSE REGULATOR"/>
    <property type="match status" value="1"/>
</dbReference>
<proteinExistence type="predicted"/>
<keyword evidence="4" id="KW-0804">Transcription</keyword>
<dbReference type="SUPFAM" id="SSF52172">
    <property type="entry name" value="CheY-like"/>
    <property type="match status" value="1"/>
</dbReference>
<dbReference type="InterPro" id="IPR001789">
    <property type="entry name" value="Sig_transdc_resp-reg_receiver"/>
</dbReference>
<keyword evidence="5" id="KW-0539">Nucleus</keyword>
<keyword evidence="6" id="KW-0597">Phosphoprotein</keyword>
<dbReference type="GO" id="GO:0000160">
    <property type="term" value="P:phosphorelay signal transduction system"/>
    <property type="evidence" value="ECO:0007669"/>
    <property type="project" value="UniProtKB-KW"/>
</dbReference>
<sequence length="118" mass="13397">MVFDLPFYDHMNITVLVVDDDPIFLSIIPNMLKNPSYKDTSFGEITVMTANDSSEAVHKLIGECNNIDIVITDYHIPGLNGLQLKKKIKEEFGNLPVIGVRVFLPTYRTLEHLHRSNP</sequence>
<dbReference type="KEGG" id="rsz:130507797"/>
<dbReference type="GO" id="GO:0009736">
    <property type="term" value="P:cytokinin-activated signaling pathway"/>
    <property type="evidence" value="ECO:0007669"/>
    <property type="project" value="InterPro"/>
</dbReference>
<dbReference type="OrthoDB" id="1113598at2759"/>
<evidence type="ECO:0000256" key="5">
    <source>
        <dbReference type="ARBA" id="ARBA00023242"/>
    </source>
</evidence>
<dbReference type="Gene3D" id="3.40.50.2300">
    <property type="match status" value="1"/>
</dbReference>
<dbReference type="Pfam" id="PF00072">
    <property type="entry name" value="Response_reg"/>
    <property type="match status" value="1"/>
</dbReference>
<dbReference type="GeneID" id="130507797"/>
<evidence type="ECO:0000256" key="1">
    <source>
        <dbReference type="ARBA" id="ARBA00004123"/>
    </source>
</evidence>
<dbReference type="PROSITE" id="PS50110">
    <property type="entry name" value="RESPONSE_REGULATORY"/>
    <property type="match status" value="1"/>
</dbReference>
<dbReference type="InterPro" id="IPR011006">
    <property type="entry name" value="CheY-like_superfamily"/>
</dbReference>
<keyword evidence="3" id="KW-0805">Transcription regulation</keyword>
<dbReference type="PANTHER" id="PTHR43874:SF19">
    <property type="entry name" value="RESPONSE REGULATOR 23-RELATED"/>
    <property type="match status" value="1"/>
</dbReference>
<evidence type="ECO:0000313" key="9">
    <source>
        <dbReference type="RefSeq" id="XP_056858425.1"/>
    </source>
</evidence>
<comment type="subcellular location">
    <subcellularLocation>
        <location evidence="1">Nucleus</location>
    </subcellularLocation>
</comment>
<feature type="domain" description="Response regulatory" evidence="7">
    <location>
        <begin position="14"/>
        <end position="118"/>
    </location>
</feature>
<evidence type="ECO:0000256" key="2">
    <source>
        <dbReference type="ARBA" id="ARBA00023012"/>
    </source>
</evidence>
<keyword evidence="8" id="KW-1185">Reference proteome</keyword>
<dbReference type="RefSeq" id="XP_056858425.1">
    <property type="nucleotide sequence ID" value="XM_057002445.1"/>
</dbReference>
<evidence type="ECO:0000313" key="8">
    <source>
        <dbReference type="Proteomes" id="UP000504610"/>
    </source>
</evidence>
<dbReference type="Proteomes" id="UP000504610">
    <property type="component" value="Unplaced"/>
</dbReference>
<accession>A0A9W3D3A4</accession>
<reference evidence="9" key="1">
    <citation type="submission" date="2025-08" db="UniProtKB">
        <authorList>
            <consortium name="RefSeq"/>
        </authorList>
    </citation>
    <scope>IDENTIFICATION</scope>
    <source>
        <tissue evidence="9">Leaf</tissue>
    </source>
</reference>
<gene>
    <name evidence="9" type="primary">LOC130507797</name>
</gene>